<protein>
    <submittedName>
        <fullName evidence="2">Dihydrofolate reductase</fullName>
    </submittedName>
</protein>
<evidence type="ECO:0000259" key="1">
    <source>
        <dbReference type="Pfam" id="PF01872"/>
    </source>
</evidence>
<dbReference type="AlphaFoldDB" id="A0A1I5AM54"/>
<accession>A0A1I5AM54</accession>
<dbReference type="PANTHER" id="PTHR38011:SF11">
    <property type="entry name" value="2,5-DIAMINO-6-RIBOSYLAMINO-4(3H)-PYRIMIDINONE 5'-PHOSPHATE REDUCTASE"/>
    <property type="match status" value="1"/>
</dbReference>
<organism evidence="2 3">
    <name type="scientific">Actinomadura madurae</name>
    <dbReference type="NCBI Taxonomy" id="1993"/>
    <lineage>
        <taxon>Bacteria</taxon>
        <taxon>Bacillati</taxon>
        <taxon>Actinomycetota</taxon>
        <taxon>Actinomycetes</taxon>
        <taxon>Streptosporangiales</taxon>
        <taxon>Thermomonosporaceae</taxon>
        <taxon>Actinomadura</taxon>
    </lineage>
</organism>
<dbReference type="Gene3D" id="3.40.430.10">
    <property type="entry name" value="Dihydrofolate Reductase, subunit A"/>
    <property type="match status" value="1"/>
</dbReference>
<dbReference type="Proteomes" id="UP000183413">
    <property type="component" value="Unassembled WGS sequence"/>
</dbReference>
<dbReference type="Pfam" id="PF01872">
    <property type="entry name" value="RibD_C"/>
    <property type="match status" value="1"/>
</dbReference>
<gene>
    <name evidence="2" type="ORF">SAMN04489713_102647</name>
</gene>
<dbReference type="GO" id="GO:0009231">
    <property type="term" value="P:riboflavin biosynthetic process"/>
    <property type="evidence" value="ECO:0007669"/>
    <property type="project" value="InterPro"/>
</dbReference>
<dbReference type="eggNOG" id="COG0262">
    <property type="taxonomic scope" value="Bacteria"/>
</dbReference>
<dbReference type="SUPFAM" id="SSF53597">
    <property type="entry name" value="Dihydrofolate reductase-like"/>
    <property type="match status" value="1"/>
</dbReference>
<dbReference type="EMBL" id="FOVH01000002">
    <property type="protein sequence ID" value="SFN63430.1"/>
    <property type="molecule type" value="Genomic_DNA"/>
</dbReference>
<dbReference type="InterPro" id="IPR002734">
    <property type="entry name" value="RibDG_C"/>
</dbReference>
<dbReference type="STRING" id="1993.SAMN04489713_102647"/>
<evidence type="ECO:0000313" key="2">
    <source>
        <dbReference type="EMBL" id="SFN63430.1"/>
    </source>
</evidence>
<evidence type="ECO:0000313" key="3">
    <source>
        <dbReference type="Proteomes" id="UP000183413"/>
    </source>
</evidence>
<dbReference type="GO" id="GO:0008703">
    <property type="term" value="F:5-amino-6-(5-phosphoribosylamino)uracil reductase activity"/>
    <property type="evidence" value="ECO:0007669"/>
    <property type="project" value="InterPro"/>
</dbReference>
<dbReference type="RefSeq" id="WP_075020497.1">
    <property type="nucleotide sequence ID" value="NZ_FOVH01000002.1"/>
</dbReference>
<dbReference type="InParanoid" id="A0A1I5AM54"/>
<keyword evidence="3" id="KW-1185">Reference proteome</keyword>
<feature type="domain" description="Bacterial bifunctional deaminase-reductase C-terminal" evidence="1">
    <location>
        <begin position="4"/>
        <end position="176"/>
    </location>
</feature>
<sequence>MRRVINSTYISLDGVVHEPQNWTFGYRSEDAAQHAQDLLFGADAIIMGRRTYEVFADSWPKMSDETGMADRMNTLPKYVASDTLTDPSWNNTTVSKVGDFPGMLRGLKEQPGQDIVQYGFGPLTGVLLREGLLDEMQLWLHPLFCGSPAPSDLIAHHAPEAKFHLADVRRYDSGVIILHYQPI</sequence>
<proteinExistence type="predicted"/>
<reference evidence="2 3" key="1">
    <citation type="submission" date="2016-10" db="EMBL/GenBank/DDBJ databases">
        <authorList>
            <person name="de Groot N.N."/>
        </authorList>
    </citation>
    <scope>NUCLEOTIDE SEQUENCE [LARGE SCALE GENOMIC DNA]</scope>
    <source>
        <strain evidence="2 3">DSM 43067</strain>
    </source>
</reference>
<name>A0A1I5AM54_9ACTN</name>
<dbReference type="InterPro" id="IPR050765">
    <property type="entry name" value="Riboflavin_Biosynth_HTPR"/>
</dbReference>
<dbReference type="InterPro" id="IPR024072">
    <property type="entry name" value="DHFR-like_dom_sf"/>
</dbReference>
<dbReference type="PANTHER" id="PTHR38011">
    <property type="entry name" value="DIHYDROFOLATE REDUCTASE FAMILY PROTEIN (AFU_ORTHOLOGUE AFUA_8G06820)"/>
    <property type="match status" value="1"/>
</dbReference>